<evidence type="ECO:0000313" key="2">
    <source>
        <dbReference type="EMBL" id="EXJ79817.1"/>
    </source>
</evidence>
<dbReference type="OrthoDB" id="4153559at2759"/>
<dbReference type="EMBL" id="AMGY01000007">
    <property type="protein sequence ID" value="EXJ79817.1"/>
    <property type="molecule type" value="Genomic_DNA"/>
</dbReference>
<keyword evidence="3" id="KW-1185">Reference proteome</keyword>
<feature type="compositionally biased region" description="Basic and acidic residues" evidence="1">
    <location>
        <begin position="44"/>
        <end position="59"/>
    </location>
</feature>
<dbReference type="GeneID" id="19172191"/>
<dbReference type="RefSeq" id="XP_007736391.1">
    <property type="nucleotide sequence ID" value="XM_007738201.1"/>
</dbReference>
<sequence length="138" mass="15189">MAEGFNGMAIDQPAGASKTNPYAAEAWLEPWLIKHSEFYRKHMAHGRTESKATRRHSEVSEALESRNNSVTAPEPEHPVAVDAGVAPSPGATDAMPVPVEQPRQSDAGETATHEGAVETKKEKMLHSWRKHLSWHPHP</sequence>
<dbReference type="AlphaFoldDB" id="W9XH25"/>
<feature type="compositionally biased region" description="Basic residues" evidence="1">
    <location>
        <begin position="126"/>
        <end position="138"/>
    </location>
</feature>
<dbReference type="Proteomes" id="UP000019478">
    <property type="component" value="Unassembled WGS sequence"/>
</dbReference>
<accession>W9XH25</accession>
<gene>
    <name evidence="2" type="ORF">A1O3_08102</name>
</gene>
<proteinExistence type="predicted"/>
<name>W9XH25_9EURO</name>
<protein>
    <submittedName>
        <fullName evidence="2">Uncharacterized protein</fullName>
    </submittedName>
</protein>
<evidence type="ECO:0000313" key="3">
    <source>
        <dbReference type="Proteomes" id="UP000019478"/>
    </source>
</evidence>
<feature type="compositionally biased region" description="Basic and acidic residues" evidence="1">
    <location>
        <begin position="111"/>
        <end position="125"/>
    </location>
</feature>
<dbReference type="HOGENOM" id="CLU_1897373_0_0_1"/>
<dbReference type="eggNOG" id="ENOG502T5PF">
    <property type="taxonomic scope" value="Eukaryota"/>
</dbReference>
<evidence type="ECO:0000256" key="1">
    <source>
        <dbReference type="SAM" id="MobiDB-lite"/>
    </source>
</evidence>
<reference evidence="2 3" key="1">
    <citation type="submission" date="2013-03" db="EMBL/GenBank/DDBJ databases">
        <title>The Genome Sequence of Capronia epimyces CBS 606.96.</title>
        <authorList>
            <consortium name="The Broad Institute Genomics Platform"/>
            <person name="Cuomo C."/>
            <person name="de Hoog S."/>
            <person name="Gorbushina A."/>
            <person name="Walker B."/>
            <person name="Young S.K."/>
            <person name="Zeng Q."/>
            <person name="Gargeya S."/>
            <person name="Fitzgerald M."/>
            <person name="Haas B."/>
            <person name="Abouelleil A."/>
            <person name="Allen A.W."/>
            <person name="Alvarado L."/>
            <person name="Arachchi H.M."/>
            <person name="Berlin A.M."/>
            <person name="Chapman S.B."/>
            <person name="Gainer-Dewar J."/>
            <person name="Goldberg J."/>
            <person name="Griggs A."/>
            <person name="Gujja S."/>
            <person name="Hansen M."/>
            <person name="Howarth C."/>
            <person name="Imamovic A."/>
            <person name="Ireland A."/>
            <person name="Larimer J."/>
            <person name="McCowan C."/>
            <person name="Murphy C."/>
            <person name="Pearson M."/>
            <person name="Poon T.W."/>
            <person name="Priest M."/>
            <person name="Roberts A."/>
            <person name="Saif S."/>
            <person name="Shea T."/>
            <person name="Sisk P."/>
            <person name="Sykes S."/>
            <person name="Wortman J."/>
            <person name="Nusbaum C."/>
            <person name="Birren B."/>
        </authorList>
    </citation>
    <scope>NUCLEOTIDE SEQUENCE [LARGE SCALE GENOMIC DNA]</scope>
    <source>
        <strain evidence="2 3">CBS 606.96</strain>
    </source>
</reference>
<feature type="region of interest" description="Disordered" evidence="1">
    <location>
        <begin position="44"/>
        <end position="138"/>
    </location>
</feature>
<comment type="caution">
    <text evidence="2">The sequence shown here is derived from an EMBL/GenBank/DDBJ whole genome shotgun (WGS) entry which is preliminary data.</text>
</comment>
<organism evidence="2 3">
    <name type="scientific">Capronia epimyces CBS 606.96</name>
    <dbReference type="NCBI Taxonomy" id="1182542"/>
    <lineage>
        <taxon>Eukaryota</taxon>
        <taxon>Fungi</taxon>
        <taxon>Dikarya</taxon>
        <taxon>Ascomycota</taxon>
        <taxon>Pezizomycotina</taxon>
        <taxon>Eurotiomycetes</taxon>
        <taxon>Chaetothyriomycetidae</taxon>
        <taxon>Chaetothyriales</taxon>
        <taxon>Herpotrichiellaceae</taxon>
        <taxon>Capronia</taxon>
    </lineage>
</organism>